<dbReference type="InterPro" id="IPR027417">
    <property type="entry name" value="P-loop_NTPase"/>
</dbReference>
<protein>
    <submittedName>
        <fullName evidence="4">Rab family, other</fullName>
    </submittedName>
</protein>
<evidence type="ECO:0000313" key="6">
    <source>
        <dbReference type="Proteomes" id="UP000015354"/>
    </source>
</evidence>
<dbReference type="SUPFAM" id="SSF52540">
    <property type="entry name" value="P-loop containing nucleoside triphosphate hydrolases"/>
    <property type="match status" value="1"/>
</dbReference>
<evidence type="ECO:0000256" key="1">
    <source>
        <dbReference type="ARBA" id="ARBA00022741"/>
    </source>
</evidence>
<dbReference type="OrthoDB" id="9989112at2759"/>
<dbReference type="PROSITE" id="PS51420">
    <property type="entry name" value="RHO"/>
    <property type="match status" value="1"/>
</dbReference>
<dbReference type="SMART" id="SM00175">
    <property type="entry name" value="RAB"/>
    <property type="match status" value="1"/>
</dbReference>
<evidence type="ECO:0000256" key="2">
    <source>
        <dbReference type="ARBA" id="ARBA00023134"/>
    </source>
</evidence>
<evidence type="ECO:0000313" key="4">
    <source>
        <dbReference type="EMBL" id="EPY31778.1"/>
    </source>
</evidence>
<proteinExistence type="predicted"/>
<keyword evidence="1" id="KW-0547">Nucleotide-binding</keyword>
<dbReference type="SMART" id="SM00173">
    <property type="entry name" value="RAS"/>
    <property type="match status" value="1"/>
</dbReference>
<dbReference type="SMART" id="SM00174">
    <property type="entry name" value="RHO"/>
    <property type="match status" value="1"/>
</dbReference>
<evidence type="ECO:0000313" key="5">
    <source>
        <dbReference type="EMBL" id="EPY31975.1"/>
    </source>
</evidence>
<dbReference type="FunFam" id="3.40.50.300:FF:001447">
    <property type="entry name" value="Ras-related protein Rab-1B"/>
    <property type="match status" value="1"/>
</dbReference>
<dbReference type="AlphaFoldDB" id="S9US85"/>
<feature type="compositionally biased region" description="Gly residues" evidence="3">
    <location>
        <begin position="216"/>
        <end position="228"/>
    </location>
</feature>
<sequence length="228" mass="24688">MFASTAPQADATVKVVTVGDSGVGKSAMLIAFTSGAFNPNTTPTVGSEFFVKRVQVVDKDTLAPRAVHLQLWDTAGQERFRCISRSYYRNMHAAVLVYDVNVPETFEHIERWLGEINSSLAKEPAAGAAEEERVYLLVGNKTDLCANEERMAVDRARAQRFAQEHGMLFALTSAKTQRGVVEAFDELARSVYDVNRDSDSFLNRQRKSGGASLGENGSGGGGGGGRCC</sequence>
<dbReference type="Pfam" id="PF00071">
    <property type="entry name" value="Ras"/>
    <property type="match status" value="1"/>
</dbReference>
<dbReference type="CDD" id="cd00154">
    <property type="entry name" value="Rab"/>
    <property type="match status" value="1"/>
</dbReference>
<dbReference type="EMBL" id="ATMH01003247">
    <property type="protein sequence ID" value="EPY31778.1"/>
    <property type="molecule type" value="Genomic_DNA"/>
</dbReference>
<comment type="caution">
    <text evidence="4">The sequence shown here is derived from an EMBL/GenBank/DDBJ whole genome shotgun (WGS) entry which is preliminary data.</text>
</comment>
<dbReference type="InterPro" id="IPR050227">
    <property type="entry name" value="Rab"/>
</dbReference>
<keyword evidence="2" id="KW-0342">GTP-binding</keyword>
<dbReference type="InterPro" id="IPR005225">
    <property type="entry name" value="Small_GTP-bd"/>
</dbReference>
<dbReference type="Gene3D" id="3.40.50.300">
    <property type="entry name" value="P-loop containing nucleotide triphosphate hydrolases"/>
    <property type="match status" value="1"/>
</dbReference>
<accession>S9US85</accession>
<dbReference type="PANTHER" id="PTHR47977">
    <property type="entry name" value="RAS-RELATED PROTEIN RAB"/>
    <property type="match status" value="1"/>
</dbReference>
<reference evidence="4 6" key="1">
    <citation type="journal article" date="2013" name="PLoS ONE">
        <title>Predicting the Proteins of Angomonas deanei, Strigomonas culicis and Their Respective Endosymbionts Reveals New Aspects of the Trypanosomatidae Family.</title>
        <authorList>
            <person name="Motta M.C."/>
            <person name="Martins A.C."/>
            <person name="de Souza S.S."/>
            <person name="Catta-Preta C.M."/>
            <person name="Silva R."/>
            <person name="Klein C.C."/>
            <person name="de Almeida L.G."/>
            <person name="de Lima Cunha O."/>
            <person name="Ciapina L.P."/>
            <person name="Brocchi M."/>
            <person name="Colabardini A.C."/>
            <person name="de Araujo Lima B."/>
            <person name="Machado C.R."/>
            <person name="de Almeida Soares C.M."/>
            <person name="Probst C.M."/>
            <person name="de Menezes C.B."/>
            <person name="Thompson C.E."/>
            <person name="Bartholomeu D.C."/>
            <person name="Gradia D.F."/>
            <person name="Pavoni D.P."/>
            <person name="Grisard E.C."/>
            <person name="Fantinatti-Garboggini F."/>
            <person name="Marchini F.K."/>
            <person name="Rodrigues-Luiz G.F."/>
            <person name="Wagner G."/>
            <person name="Goldman G.H."/>
            <person name="Fietto J.L."/>
            <person name="Elias M.C."/>
            <person name="Goldman M.H."/>
            <person name="Sagot M.F."/>
            <person name="Pereira M."/>
            <person name="Stoco P.H."/>
            <person name="de Mendonca-Neto R.P."/>
            <person name="Teixeira S.M."/>
            <person name="Maciel T.E."/>
            <person name="de Oliveira Mendes T.A."/>
            <person name="Urmenyi T.P."/>
            <person name="de Souza W."/>
            <person name="Schenkman S."/>
            <person name="de Vasconcelos A.T."/>
        </authorList>
    </citation>
    <scope>NUCLEOTIDE SEQUENCE [LARGE SCALE GENOMIC DNA]</scope>
</reference>
<dbReference type="Proteomes" id="UP000015354">
    <property type="component" value="Unassembled WGS sequence"/>
</dbReference>
<dbReference type="InterPro" id="IPR001806">
    <property type="entry name" value="Small_GTPase"/>
</dbReference>
<keyword evidence="6" id="KW-1185">Reference proteome</keyword>
<feature type="region of interest" description="Disordered" evidence="3">
    <location>
        <begin position="203"/>
        <end position="228"/>
    </location>
</feature>
<gene>
    <name evidence="5" type="ORF">STCU_03048</name>
    <name evidence="4" type="ORF">STCU_03247</name>
</gene>
<dbReference type="EMBL" id="ATMH01003048">
    <property type="protein sequence ID" value="EPY31975.1"/>
    <property type="molecule type" value="Genomic_DNA"/>
</dbReference>
<reference evidence="4" key="2">
    <citation type="submission" date="2013-03" db="EMBL/GenBank/DDBJ databases">
        <authorList>
            <person name="Motta M.C.M."/>
            <person name="Martins A.C.A."/>
            <person name="Preta C.M.C.C."/>
            <person name="Silva R."/>
            <person name="de Souza S.S."/>
            <person name="Klein C.C."/>
            <person name="de Almeida L.G.P."/>
            <person name="Cunha O.L."/>
            <person name="Colabardini A.C."/>
            <person name="Lima B.A."/>
            <person name="Machado C.R."/>
            <person name="Soares C.M.A."/>
            <person name="de Menezes C.B.A."/>
            <person name="Bartolomeu D.C."/>
            <person name="Grisard E.C."/>
            <person name="Fantinatti-Garboggini F."/>
            <person name="Rodrigues-Luiz G.F."/>
            <person name="Wagner G."/>
            <person name="Goldman G.H."/>
            <person name="Fietto J.L.R."/>
            <person name="Ciapina L.P."/>
            <person name="Brocchi M."/>
            <person name="Elias M.C."/>
            <person name="Goldman M.H.S."/>
            <person name="Sagot M.-F."/>
            <person name="Pereira M."/>
            <person name="Stoco P.H."/>
            <person name="Teixeira S.M.R."/>
            <person name="de Mendonca-Neto R.P."/>
            <person name="Maciel T.E.F."/>
            <person name="Mendes T.A.O."/>
            <person name="Urmenyi T.P."/>
            <person name="Teixeira M.M.G."/>
            <person name="de Camargo E.F.P."/>
            <person name="de Sousa W."/>
            <person name="Schenkman S."/>
            <person name="de Vasconcelos A.T.R."/>
        </authorList>
    </citation>
    <scope>NUCLEOTIDE SEQUENCE</scope>
</reference>
<evidence type="ECO:0000256" key="3">
    <source>
        <dbReference type="SAM" id="MobiDB-lite"/>
    </source>
</evidence>
<dbReference type="PROSITE" id="PS51421">
    <property type="entry name" value="RAS"/>
    <property type="match status" value="1"/>
</dbReference>
<dbReference type="PRINTS" id="PR00449">
    <property type="entry name" value="RASTRNSFRMNG"/>
</dbReference>
<name>S9US85_9TRYP</name>
<dbReference type="PROSITE" id="PS51419">
    <property type="entry name" value="RAB"/>
    <property type="match status" value="1"/>
</dbReference>
<dbReference type="GO" id="GO:0005525">
    <property type="term" value="F:GTP binding"/>
    <property type="evidence" value="ECO:0007669"/>
    <property type="project" value="UniProtKB-KW"/>
</dbReference>
<dbReference type="GO" id="GO:0003924">
    <property type="term" value="F:GTPase activity"/>
    <property type="evidence" value="ECO:0007669"/>
    <property type="project" value="InterPro"/>
</dbReference>
<dbReference type="NCBIfam" id="TIGR00231">
    <property type="entry name" value="small_GTP"/>
    <property type="match status" value="1"/>
</dbReference>
<organism evidence="4 6">
    <name type="scientific">Strigomonas culicis</name>
    <dbReference type="NCBI Taxonomy" id="28005"/>
    <lineage>
        <taxon>Eukaryota</taxon>
        <taxon>Discoba</taxon>
        <taxon>Euglenozoa</taxon>
        <taxon>Kinetoplastea</taxon>
        <taxon>Metakinetoplastina</taxon>
        <taxon>Trypanosomatida</taxon>
        <taxon>Trypanosomatidae</taxon>
        <taxon>Strigomonadinae</taxon>
        <taxon>Strigomonas</taxon>
    </lineage>
</organism>